<accession>A0A132BDS9</accession>
<organism evidence="7 8">
    <name type="scientific">Mollisia scopiformis</name>
    <name type="common">Conifer needle endophyte fungus</name>
    <name type="synonym">Phialocephala scopiformis</name>
    <dbReference type="NCBI Taxonomy" id="149040"/>
    <lineage>
        <taxon>Eukaryota</taxon>
        <taxon>Fungi</taxon>
        <taxon>Dikarya</taxon>
        <taxon>Ascomycota</taxon>
        <taxon>Pezizomycotina</taxon>
        <taxon>Leotiomycetes</taxon>
        <taxon>Helotiales</taxon>
        <taxon>Mollisiaceae</taxon>
        <taxon>Mollisia</taxon>
    </lineage>
</organism>
<dbReference type="Proteomes" id="UP000070700">
    <property type="component" value="Unassembled WGS sequence"/>
</dbReference>
<dbReference type="PROSITE" id="PS50048">
    <property type="entry name" value="ZN2_CY6_FUNGAL_2"/>
    <property type="match status" value="1"/>
</dbReference>
<dbReference type="CDD" id="cd00067">
    <property type="entry name" value="GAL4"/>
    <property type="match status" value="1"/>
</dbReference>
<dbReference type="SUPFAM" id="SSF57701">
    <property type="entry name" value="Zn2/Cys6 DNA-binding domain"/>
    <property type="match status" value="1"/>
</dbReference>
<keyword evidence="4" id="KW-0539">Nucleus</keyword>
<evidence type="ECO:0000313" key="8">
    <source>
        <dbReference type="Proteomes" id="UP000070700"/>
    </source>
</evidence>
<dbReference type="KEGG" id="psco:LY89DRAFT_700957"/>
<dbReference type="OrthoDB" id="2283488at2759"/>
<evidence type="ECO:0000256" key="2">
    <source>
        <dbReference type="ARBA" id="ARBA00023015"/>
    </source>
</evidence>
<dbReference type="InterPro" id="IPR036864">
    <property type="entry name" value="Zn2-C6_fun-type_DNA-bd_sf"/>
</dbReference>
<proteinExistence type="predicted"/>
<evidence type="ECO:0000256" key="5">
    <source>
        <dbReference type="SAM" id="MobiDB-lite"/>
    </source>
</evidence>
<evidence type="ECO:0000256" key="1">
    <source>
        <dbReference type="ARBA" id="ARBA00022723"/>
    </source>
</evidence>
<evidence type="ECO:0000259" key="6">
    <source>
        <dbReference type="PROSITE" id="PS50048"/>
    </source>
</evidence>
<dbReference type="PANTHER" id="PTHR47424:SF2">
    <property type="entry name" value="TRANSCRIPTION FACTOR DOMAIN-CONTAINING PROTEIN-RELATED"/>
    <property type="match status" value="1"/>
</dbReference>
<sequence>MNADQACKECRRRKAKCNRGLPTCSLCIRYRRHCLYEKHSRTPLTRKHLTEVEERLERAEALLARFRLSQTRQSPSLSDSVHQHDIPAAFSFSSPETPFPGSSDLFIPPLTNFQQADASNFLDSSESHVLMDQLPQHDSSSAQAANRPSNCEAYEEPSAPTVEDPTSSSMLECPPVNDFEWDERPAPFSQLLDQESPSWASKSSEDGEIEENIIDGMASLTVDDREAGYLGVASGAALLRIIDPLPESRKKLTNLRNRLDRFSSGSRTMTTPLLEQPNPNRQILDSMIDSYFRVYHLNYPIVHEPMFRAQYSEVIPRPNGDCWLILAYVVAAIGVFTTATSSSDNTDLDIFAQAKLLFSINLLEVGNLTLVQALTLISNYQQKRNMPNSGYNYLGLAQRMAMGLGLHKEFQGRRVWWLLCVFDVGATITFSRPMTWPWKGSEVALPMNISDKELTASSRSYPAEVAEITPYTAVRTQAVFHRNTNQIYTRVISKPLSTAKELLDLDDTLIGDWLSKLPSHFKEQSSVSPKYAFAHAVMSWRYRNLRIIMYRPFVIRKALYRNGQKDDSAESNKAYERCLDEAKSSIHAISQFWKVNEHTRVAACALIPCICLRNSPLSQHAPDWRSQVRITLDTIYSLSSINSSSPRCYQVILKLCRPFLQHNDSEEDMGGTIRGPGLEDHDGHGLGMSPINESPQTQMSSVYPMMWPNINEYEADVIMQDDAWMEFLRGENPDLGNLGS</sequence>
<dbReference type="GO" id="GO:0000981">
    <property type="term" value="F:DNA-binding transcription factor activity, RNA polymerase II-specific"/>
    <property type="evidence" value="ECO:0007669"/>
    <property type="project" value="InterPro"/>
</dbReference>
<evidence type="ECO:0000256" key="3">
    <source>
        <dbReference type="ARBA" id="ARBA00023163"/>
    </source>
</evidence>
<dbReference type="Pfam" id="PF04082">
    <property type="entry name" value="Fungal_trans"/>
    <property type="match status" value="1"/>
</dbReference>
<dbReference type="GO" id="GO:0006351">
    <property type="term" value="P:DNA-templated transcription"/>
    <property type="evidence" value="ECO:0007669"/>
    <property type="project" value="InterPro"/>
</dbReference>
<dbReference type="Gene3D" id="4.10.240.10">
    <property type="entry name" value="Zn(2)-C6 fungal-type DNA-binding domain"/>
    <property type="match status" value="1"/>
</dbReference>
<dbReference type="PROSITE" id="PS00463">
    <property type="entry name" value="ZN2_CY6_FUNGAL_1"/>
    <property type="match status" value="1"/>
</dbReference>
<keyword evidence="2" id="KW-0805">Transcription regulation</keyword>
<evidence type="ECO:0000256" key="4">
    <source>
        <dbReference type="ARBA" id="ARBA00023242"/>
    </source>
</evidence>
<dbReference type="InterPro" id="IPR001138">
    <property type="entry name" value="Zn2Cys6_DnaBD"/>
</dbReference>
<keyword evidence="3" id="KW-0804">Transcription</keyword>
<name>A0A132BDS9_MOLSC</name>
<feature type="region of interest" description="Disordered" evidence="5">
    <location>
        <begin position="135"/>
        <end position="208"/>
    </location>
</feature>
<dbReference type="InterPro" id="IPR007219">
    <property type="entry name" value="XnlR_reg_dom"/>
</dbReference>
<dbReference type="GO" id="GO:0000978">
    <property type="term" value="F:RNA polymerase II cis-regulatory region sequence-specific DNA binding"/>
    <property type="evidence" value="ECO:0007669"/>
    <property type="project" value="TreeGrafter"/>
</dbReference>
<dbReference type="Pfam" id="PF00172">
    <property type="entry name" value="Zn_clus"/>
    <property type="match status" value="1"/>
</dbReference>
<dbReference type="EMBL" id="KQ947429">
    <property type="protein sequence ID" value="KUJ10575.1"/>
    <property type="molecule type" value="Genomic_DNA"/>
</dbReference>
<feature type="compositionally biased region" description="Polar residues" evidence="5">
    <location>
        <begin position="136"/>
        <end position="149"/>
    </location>
</feature>
<dbReference type="SMART" id="SM00906">
    <property type="entry name" value="Fungal_trans"/>
    <property type="match status" value="1"/>
</dbReference>
<dbReference type="InterPro" id="IPR051127">
    <property type="entry name" value="Fungal_SecMet_Regulators"/>
</dbReference>
<gene>
    <name evidence="7" type="ORF">LY89DRAFT_700957</name>
</gene>
<dbReference type="GO" id="GO:0005634">
    <property type="term" value="C:nucleus"/>
    <property type="evidence" value="ECO:0007669"/>
    <property type="project" value="TreeGrafter"/>
</dbReference>
<dbReference type="InterPro" id="IPR005600">
    <property type="entry name" value="Gal4_dimer_dom"/>
</dbReference>
<dbReference type="CDD" id="cd12148">
    <property type="entry name" value="fungal_TF_MHR"/>
    <property type="match status" value="1"/>
</dbReference>
<protein>
    <recommendedName>
        <fullName evidence="6">Zn(2)-C6 fungal-type domain-containing protein</fullName>
    </recommendedName>
</protein>
<reference evidence="7 8" key="1">
    <citation type="submission" date="2015-10" db="EMBL/GenBank/DDBJ databases">
        <title>Full genome of DAOMC 229536 Phialocephala scopiformis, a fungal endophyte of spruce producing the potent anti-insectan compound rugulosin.</title>
        <authorList>
            <consortium name="DOE Joint Genome Institute"/>
            <person name="Walker A.K."/>
            <person name="Frasz S.L."/>
            <person name="Seifert K.A."/>
            <person name="Miller J.D."/>
            <person name="Mondo S.J."/>
            <person name="Labutti K."/>
            <person name="Lipzen A."/>
            <person name="Dockter R."/>
            <person name="Kennedy M."/>
            <person name="Grigoriev I.V."/>
            <person name="Spatafora J.W."/>
        </authorList>
    </citation>
    <scope>NUCLEOTIDE SEQUENCE [LARGE SCALE GENOMIC DNA]</scope>
    <source>
        <strain evidence="7 8">CBS 120377</strain>
    </source>
</reference>
<dbReference type="PANTHER" id="PTHR47424">
    <property type="entry name" value="REGULATORY PROTEIN GAL4"/>
    <property type="match status" value="1"/>
</dbReference>
<dbReference type="SMART" id="SM00066">
    <property type="entry name" value="GAL4"/>
    <property type="match status" value="1"/>
</dbReference>
<keyword evidence="8" id="KW-1185">Reference proteome</keyword>
<dbReference type="CDD" id="cd14654">
    <property type="entry name" value="ZIP_Gal4"/>
    <property type="match status" value="1"/>
</dbReference>
<dbReference type="GO" id="GO:0008270">
    <property type="term" value="F:zinc ion binding"/>
    <property type="evidence" value="ECO:0007669"/>
    <property type="project" value="InterPro"/>
</dbReference>
<keyword evidence="1" id="KW-0479">Metal-binding</keyword>
<feature type="domain" description="Zn(2)-C6 fungal-type" evidence="6">
    <location>
        <begin position="6"/>
        <end position="36"/>
    </location>
</feature>
<evidence type="ECO:0000313" key="7">
    <source>
        <dbReference type="EMBL" id="KUJ10575.1"/>
    </source>
</evidence>
<dbReference type="AlphaFoldDB" id="A0A132BDS9"/>
<feature type="compositionally biased region" description="Polar residues" evidence="5">
    <location>
        <begin position="191"/>
        <end position="202"/>
    </location>
</feature>
<dbReference type="GO" id="GO:0000435">
    <property type="term" value="P:positive regulation of transcription from RNA polymerase II promoter by galactose"/>
    <property type="evidence" value="ECO:0007669"/>
    <property type="project" value="TreeGrafter"/>
</dbReference>
<dbReference type="FunCoup" id="A0A132BDS9">
    <property type="interactions" value="819"/>
</dbReference>
<dbReference type="InParanoid" id="A0A132BDS9"/>
<dbReference type="GeneID" id="28826882"/>
<dbReference type="RefSeq" id="XP_018064930.1">
    <property type="nucleotide sequence ID" value="XM_018217156.1"/>
</dbReference>